<organism evidence="1">
    <name type="scientific">bioreactor metagenome</name>
    <dbReference type="NCBI Taxonomy" id="1076179"/>
    <lineage>
        <taxon>unclassified sequences</taxon>
        <taxon>metagenomes</taxon>
        <taxon>ecological metagenomes</taxon>
    </lineage>
</organism>
<protein>
    <submittedName>
        <fullName evidence="1">Uncharacterized protein</fullName>
    </submittedName>
</protein>
<gene>
    <name evidence="1" type="ORF">SDC9_130424</name>
</gene>
<sequence>MLNPVVIIPGVRVVVAPTSVVVVVADCAT</sequence>
<name>A0A645D1H0_9ZZZZ</name>
<reference evidence="1" key="1">
    <citation type="submission" date="2019-08" db="EMBL/GenBank/DDBJ databases">
        <authorList>
            <person name="Kucharzyk K."/>
            <person name="Murdoch R.W."/>
            <person name="Higgins S."/>
            <person name="Loffler F."/>
        </authorList>
    </citation>
    <scope>NUCLEOTIDE SEQUENCE</scope>
</reference>
<dbReference type="AlphaFoldDB" id="A0A645D1H0"/>
<evidence type="ECO:0000313" key="1">
    <source>
        <dbReference type="EMBL" id="MPM83360.1"/>
    </source>
</evidence>
<comment type="caution">
    <text evidence="1">The sequence shown here is derived from an EMBL/GenBank/DDBJ whole genome shotgun (WGS) entry which is preliminary data.</text>
</comment>
<proteinExistence type="predicted"/>
<accession>A0A645D1H0</accession>
<dbReference type="EMBL" id="VSSQ01032174">
    <property type="protein sequence ID" value="MPM83360.1"/>
    <property type="molecule type" value="Genomic_DNA"/>
</dbReference>